<protein>
    <submittedName>
        <fullName evidence="17">TonB-dependent siderophore receptor</fullName>
    </submittedName>
</protein>
<keyword evidence="8 13" id="KW-0798">TonB box</keyword>
<evidence type="ECO:0000256" key="3">
    <source>
        <dbReference type="ARBA" id="ARBA00022448"/>
    </source>
</evidence>
<keyword evidence="18" id="KW-1185">Reference proteome</keyword>
<dbReference type="EMBL" id="PXWF02000245">
    <property type="protein sequence ID" value="PWF46112.1"/>
    <property type="molecule type" value="Genomic_DNA"/>
</dbReference>
<comment type="similarity">
    <text evidence="2 12 13">Belongs to the TonB-dependent receptor family.</text>
</comment>
<comment type="caution">
    <text evidence="17">The sequence shown here is derived from an EMBL/GenBank/DDBJ whole genome shotgun (WGS) entry which is preliminary data.</text>
</comment>
<comment type="subcellular location">
    <subcellularLocation>
        <location evidence="1 12">Cell outer membrane</location>
        <topology evidence="1 12">Multi-pass membrane protein</topology>
    </subcellularLocation>
</comment>
<dbReference type="GO" id="GO:0015344">
    <property type="term" value="F:siderophore uptake transmembrane transporter activity"/>
    <property type="evidence" value="ECO:0007669"/>
    <property type="project" value="TreeGrafter"/>
</dbReference>
<dbReference type="InterPro" id="IPR039426">
    <property type="entry name" value="TonB-dep_rcpt-like"/>
</dbReference>
<dbReference type="InterPro" id="IPR037066">
    <property type="entry name" value="Plug_dom_sf"/>
</dbReference>
<dbReference type="SUPFAM" id="SSF56935">
    <property type="entry name" value="Porins"/>
    <property type="match status" value="1"/>
</dbReference>
<keyword evidence="3 12" id="KW-0813">Transport</keyword>
<evidence type="ECO:0000256" key="5">
    <source>
        <dbReference type="ARBA" id="ARBA00022692"/>
    </source>
</evidence>
<evidence type="ECO:0000256" key="8">
    <source>
        <dbReference type="ARBA" id="ARBA00023077"/>
    </source>
</evidence>
<evidence type="ECO:0000256" key="10">
    <source>
        <dbReference type="ARBA" id="ARBA00023170"/>
    </source>
</evidence>
<evidence type="ECO:0000256" key="14">
    <source>
        <dbReference type="SAM" id="SignalP"/>
    </source>
</evidence>
<feature type="chain" id="PRO_5015613280" evidence="14">
    <location>
        <begin position="33"/>
        <end position="727"/>
    </location>
</feature>
<keyword evidence="9 12" id="KW-0472">Membrane</keyword>
<evidence type="ECO:0000259" key="16">
    <source>
        <dbReference type="Pfam" id="PF07715"/>
    </source>
</evidence>
<dbReference type="Proteomes" id="UP000241421">
    <property type="component" value="Unassembled WGS sequence"/>
</dbReference>
<dbReference type="GO" id="GO:0038023">
    <property type="term" value="F:signaling receptor activity"/>
    <property type="evidence" value="ECO:0007669"/>
    <property type="project" value="InterPro"/>
</dbReference>
<keyword evidence="4 12" id="KW-1134">Transmembrane beta strand</keyword>
<evidence type="ECO:0000256" key="7">
    <source>
        <dbReference type="ARBA" id="ARBA00023065"/>
    </source>
</evidence>
<dbReference type="Pfam" id="PF00593">
    <property type="entry name" value="TonB_dep_Rec_b-barrel"/>
    <property type="match status" value="1"/>
</dbReference>
<dbReference type="PROSITE" id="PS52016">
    <property type="entry name" value="TONB_DEPENDENT_REC_3"/>
    <property type="match status" value="1"/>
</dbReference>
<keyword evidence="6 14" id="KW-0732">Signal</keyword>
<dbReference type="NCBIfam" id="TIGR01783">
    <property type="entry name" value="TonB-siderophor"/>
    <property type="match status" value="1"/>
</dbReference>
<evidence type="ECO:0000256" key="6">
    <source>
        <dbReference type="ARBA" id="ARBA00022729"/>
    </source>
</evidence>
<dbReference type="InterPro" id="IPR012910">
    <property type="entry name" value="Plug_dom"/>
</dbReference>
<dbReference type="Gene3D" id="2.40.170.20">
    <property type="entry name" value="TonB-dependent receptor, beta-barrel domain"/>
    <property type="match status" value="1"/>
</dbReference>
<evidence type="ECO:0000256" key="13">
    <source>
        <dbReference type="RuleBase" id="RU003357"/>
    </source>
</evidence>
<dbReference type="OrthoDB" id="9790771at2"/>
<organism evidence="17 18">
    <name type="scientific">Massilia glaciei</name>
    <dbReference type="NCBI Taxonomy" id="1524097"/>
    <lineage>
        <taxon>Bacteria</taxon>
        <taxon>Pseudomonadati</taxon>
        <taxon>Pseudomonadota</taxon>
        <taxon>Betaproteobacteria</taxon>
        <taxon>Burkholderiales</taxon>
        <taxon>Oxalobacteraceae</taxon>
        <taxon>Telluria group</taxon>
        <taxon>Massilia</taxon>
    </lineage>
</organism>
<dbReference type="AlphaFoldDB" id="A0A2U2HIE1"/>
<dbReference type="RefSeq" id="WP_106758463.1">
    <property type="nucleotide sequence ID" value="NZ_PXWF02000245.1"/>
</dbReference>
<dbReference type="PANTHER" id="PTHR32552">
    <property type="entry name" value="FERRICHROME IRON RECEPTOR-RELATED"/>
    <property type="match status" value="1"/>
</dbReference>
<evidence type="ECO:0000313" key="18">
    <source>
        <dbReference type="Proteomes" id="UP000241421"/>
    </source>
</evidence>
<reference evidence="17 18" key="1">
    <citation type="submission" date="2018-04" db="EMBL/GenBank/DDBJ databases">
        <title>Massilia violaceinigra sp. nov., a novel purple-pigmented bacterium isolated from Tianshan glacier, Xinjiang, China.</title>
        <authorList>
            <person name="Wang H."/>
        </authorList>
    </citation>
    <scope>NUCLEOTIDE SEQUENCE [LARGE SCALE GENOMIC DNA]</scope>
    <source>
        <strain evidence="17 18">B448-2</strain>
    </source>
</reference>
<evidence type="ECO:0000256" key="1">
    <source>
        <dbReference type="ARBA" id="ARBA00004571"/>
    </source>
</evidence>
<keyword evidence="7" id="KW-0406">Ion transport</keyword>
<dbReference type="GO" id="GO:0015891">
    <property type="term" value="P:siderophore transport"/>
    <property type="evidence" value="ECO:0007669"/>
    <property type="project" value="InterPro"/>
</dbReference>
<dbReference type="CDD" id="cd01347">
    <property type="entry name" value="ligand_gated_channel"/>
    <property type="match status" value="1"/>
</dbReference>
<dbReference type="InterPro" id="IPR000531">
    <property type="entry name" value="Beta-barrel_TonB"/>
</dbReference>
<feature type="signal peptide" evidence="14">
    <location>
        <begin position="1"/>
        <end position="32"/>
    </location>
</feature>
<dbReference type="InterPro" id="IPR036942">
    <property type="entry name" value="Beta-barrel_TonB_sf"/>
</dbReference>
<keyword evidence="5 12" id="KW-0812">Transmembrane</keyword>
<proteinExistence type="inferred from homology"/>
<dbReference type="FunFam" id="2.170.130.10:FF:000001">
    <property type="entry name" value="Catecholate siderophore TonB-dependent receptor"/>
    <property type="match status" value="1"/>
</dbReference>
<keyword evidence="11 12" id="KW-0998">Cell outer membrane</keyword>
<dbReference type="Gene3D" id="2.170.130.10">
    <property type="entry name" value="TonB-dependent receptor, plug domain"/>
    <property type="match status" value="1"/>
</dbReference>
<keyword evidence="10 17" id="KW-0675">Receptor</keyword>
<gene>
    <name evidence="17" type="ORF">C7C56_016475</name>
</gene>
<dbReference type="InterPro" id="IPR010105">
    <property type="entry name" value="TonB_sidphr_rcpt"/>
</dbReference>
<evidence type="ECO:0000256" key="4">
    <source>
        <dbReference type="ARBA" id="ARBA00022452"/>
    </source>
</evidence>
<sequence>MKHRLNPTATALLAAFAIPAALPQFTSAQAVATTLPEVKVEAEANNDFAPAQSTVGAKAPLALRDIAGSVTVINRAVLESQAATSMVEALRNVPGITISTGEGGNIGDNINLRGFSARTDMFIDGFRDRGQYSRDTFFLEAVEVLKGPSSMLFGRGSTGGVINQVSKKPGLKASSEASASIGTDDYYRATIDLNRPLSDTSALRVSAMASDIGSTRDVATARHIGVAPSLRLGIGTPTEISLSALIQRNRDLPDYGFPLLGTGPGKVAKPINAPGERFYGFTDDKNNQDVDVLTASVRHKLSPNVTLSNRTQFSQTETAASPTPLSAVTMVAPNSGTPSRDTPLGQLQAPYSTRDRVASDQTLFNQTDLIIKAVTGGVKHTITAGAEIGRDKFHNDVYTWAGLGNVNLGAPNYGPKPATATRTPGAVTDTSADTLAVYVNDQLELNKQWKLVGGLRWDRFSADYSTKTSPAASPVLRSRTDKMLSTRLGAIWQPSDTQSYYVSYGTSFNPSAEAMSLTAATEGLSPEKNRSLEAGAKLDLLDGNLTFNTAVFRVEKTDARTLDRATGLTTLDGNIRVQGMELGVVGRITPAWQVLAGYTWLDGKVVSSFDRTGSGTAASPYLYAQGKTLANTPEHSASLWSTYSVMGNWEAGGGVVYSSDRFVNNFESAQIDGYTRFDATVAYKQKNYDLRLHLQNVGDQRYFETASAGRATPAKGRTIIASVNYRF</sequence>
<evidence type="ECO:0000256" key="2">
    <source>
        <dbReference type="ARBA" id="ARBA00009810"/>
    </source>
</evidence>
<evidence type="ECO:0000256" key="11">
    <source>
        <dbReference type="ARBA" id="ARBA00023237"/>
    </source>
</evidence>
<dbReference type="GO" id="GO:0009279">
    <property type="term" value="C:cell outer membrane"/>
    <property type="evidence" value="ECO:0007669"/>
    <property type="project" value="UniProtKB-SubCell"/>
</dbReference>
<name>A0A2U2HIE1_9BURK</name>
<accession>A0A2U2HIE1</accession>
<evidence type="ECO:0000256" key="12">
    <source>
        <dbReference type="PROSITE-ProRule" id="PRU01360"/>
    </source>
</evidence>
<feature type="domain" description="TonB-dependent receptor plug" evidence="16">
    <location>
        <begin position="63"/>
        <end position="161"/>
    </location>
</feature>
<feature type="domain" description="TonB-dependent receptor-like beta-barrel" evidence="15">
    <location>
        <begin position="247"/>
        <end position="697"/>
    </location>
</feature>
<dbReference type="PANTHER" id="PTHR32552:SF83">
    <property type="entry name" value="BLR3904 PROTEIN"/>
    <property type="match status" value="1"/>
</dbReference>
<dbReference type="Pfam" id="PF07715">
    <property type="entry name" value="Plug"/>
    <property type="match status" value="1"/>
</dbReference>
<evidence type="ECO:0000313" key="17">
    <source>
        <dbReference type="EMBL" id="PWF46112.1"/>
    </source>
</evidence>
<evidence type="ECO:0000259" key="15">
    <source>
        <dbReference type="Pfam" id="PF00593"/>
    </source>
</evidence>
<evidence type="ECO:0000256" key="9">
    <source>
        <dbReference type="ARBA" id="ARBA00023136"/>
    </source>
</evidence>